<feature type="region of interest" description="Disordered" evidence="1">
    <location>
        <begin position="1"/>
        <end position="27"/>
    </location>
</feature>
<dbReference type="PANTHER" id="PTHR31909:SF2">
    <property type="entry name" value="RIKEN CDNA 2410004P03 GENE"/>
    <property type="match status" value="1"/>
</dbReference>
<sequence>MKMEGGASEPESQTENPRCVHPSKDPAYSADVNMWQMRADRKWEKKWGFLRTLDFTGKPKQEDPFHSYVSLYSDRFPKTSNQTYGSRLFTPLGQELIRLDRSLFWCKTHQHDPRTSRGESTNASEWSSAHINH</sequence>
<dbReference type="OrthoDB" id="9972212at2759"/>
<name>A0A9D2Y077_NOTFU</name>
<comment type="caution">
    <text evidence="2">The sequence shown here is derived from an EMBL/GenBank/DDBJ whole genome shotgun (WGS) entry which is preliminary data.</text>
</comment>
<protein>
    <submittedName>
        <fullName evidence="2">Uncharacterized protein</fullName>
    </submittedName>
</protein>
<dbReference type="InterPro" id="IPR020339">
    <property type="entry name" value="C20orf85-like"/>
</dbReference>
<organism evidence="2 3">
    <name type="scientific">Nothobranchius furzeri</name>
    <name type="common">Turquoise killifish</name>
    <dbReference type="NCBI Taxonomy" id="105023"/>
    <lineage>
        <taxon>Eukaryota</taxon>
        <taxon>Metazoa</taxon>
        <taxon>Chordata</taxon>
        <taxon>Craniata</taxon>
        <taxon>Vertebrata</taxon>
        <taxon>Euteleostomi</taxon>
        <taxon>Actinopterygii</taxon>
        <taxon>Neopterygii</taxon>
        <taxon>Teleostei</taxon>
        <taxon>Neoteleostei</taxon>
        <taxon>Acanthomorphata</taxon>
        <taxon>Ovalentaria</taxon>
        <taxon>Atherinomorphae</taxon>
        <taxon>Cyprinodontiformes</taxon>
        <taxon>Nothobranchiidae</taxon>
        <taxon>Nothobranchius</taxon>
    </lineage>
</organism>
<gene>
    <name evidence="2" type="ORF">G4P62_018300</name>
</gene>
<dbReference type="PANTHER" id="PTHR31909">
    <property type="entry name" value="CHROMOSOME 20 ORF85 FAMILY MEMBER"/>
    <property type="match status" value="1"/>
</dbReference>
<evidence type="ECO:0000256" key="1">
    <source>
        <dbReference type="SAM" id="MobiDB-lite"/>
    </source>
</evidence>
<proteinExistence type="predicted"/>
<reference evidence="2" key="1">
    <citation type="submission" date="2020-03" db="EMBL/GenBank/DDBJ databases">
        <title>Intra-Species Differences in Population Size shape Life History and Genome Evolution.</title>
        <authorList>
            <person name="Willemsen D."/>
            <person name="Cui R."/>
            <person name="Valenzano D.R."/>
        </authorList>
    </citation>
    <scope>NUCLEOTIDE SEQUENCE</scope>
    <source>
        <strain evidence="2">GRZ</strain>
        <tissue evidence="2">Whole</tissue>
    </source>
</reference>
<dbReference type="KEGG" id="nfu:107396124"/>
<feature type="region of interest" description="Disordered" evidence="1">
    <location>
        <begin position="110"/>
        <end position="133"/>
    </location>
</feature>
<evidence type="ECO:0000313" key="2">
    <source>
        <dbReference type="EMBL" id="KAF7211535.1"/>
    </source>
</evidence>
<feature type="compositionally biased region" description="Polar residues" evidence="1">
    <location>
        <begin position="118"/>
        <end position="133"/>
    </location>
</feature>
<dbReference type="EMBL" id="JAAVVJ010000012">
    <property type="protein sequence ID" value="KAF7211535.1"/>
    <property type="molecule type" value="Genomic_DNA"/>
</dbReference>
<accession>A0A9D2Y077</accession>
<dbReference type="AlphaFoldDB" id="A0A9D2Y077"/>
<evidence type="ECO:0000313" key="3">
    <source>
        <dbReference type="Proteomes" id="UP000822369"/>
    </source>
</evidence>
<dbReference type="Proteomes" id="UP000822369">
    <property type="component" value="Chromosome 12"/>
</dbReference>